<keyword evidence="3" id="KW-0804">Transcription</keyword>
<dbReference type="InterPro" id="IPR011051">
    <property type="entry name" value="RmlC_Cupin_sf"/>
</dbReference>
<dbReference type="PANTHER" id="PTHR43280">
    <property type="entry name" value="ARAC-FAMILY TRANSCRIPTIONAL REGULATOR"/>
    <property type="match status" value="1"/>
</dbReference>
<dbReference type="InterPro" id="IPR014710">
    <property type="entry name" value="RmlC-like_jellyroll"/>
</dbReference>
<dbReference type="GO" id="GO:0003700">
    <property type="term" value="F:DNA-binding transcription factor activity"/>
    <property type="evidence" value="ECO:0007669"/>
    <property type="project" value="InterPro"/>
</dbReference>
<dbReference type="PROSITE" id="PS01124">
    <property type="entry name" value="HTH_ARAC_FAMILY_2"/>
    <property type="match status" value="1"/>
</dbReference>
<dbReference type="InterPro" id="IPR003313">
    <property type="entry name" value="AraC-bd"/>
</dbReference>
<proteinExistence type="predicted"/>
<keyword evidence="2" id="KW-0238">DNA-binding</keyword>
<dbReference type="Gene3D" id="1.10.10.60">
    <property type="entry name" value="Homeodomain-like"/>
    <property type="match status" value="1"/>
</dbReference>
<evidence type="ECO:0000256" key="1">
    <source>
        <dbReference type="ARBA" id="ARBA00023015"/>
    </source>
</evidence>
<dbReference type="Proteomes" id="UP000549882">
    <property type="component" value="Unassembled WGS sequence"/>
</dbReference>
<evidence type="ECO:0000259" key="4">
    <source>
        <dbReference type="PROSITE" id="PS01124"/>
    </source>
</evidence>
<reference evidence="5 6" key="1">
    <citation type="submission" date="2020-08" db="EMBL/GenBank/DDBJ databases">
        <title>Genomic Encyclopedia of Type Strains, Phase IV (KMG-V): Genome sequencing to study the core and pangenomes of soil and plant-associated prokaryotes.</title>
        <authorList>
            <person name="Whitman W."/>
        </authorList>
    </citation>
    <scope>NUCLEOTIDE SEQUENCE [LARGE SCALE GENOMIC DNA]</scope>
    <source>
        <strain evidence="5 6">SEMIA 4064</strain>
    </source>
</reference>
<evidence type="ECO:0000313" key="5">
    <source>
        <dbReference type="EMBL" id="MBB5574444.1"/>
    </source>
</evidence>
<dbReference type="AlphaFoldDB" id="A0A7W9D1L1"/>
<evidence type="ECO:0000256" key="3">
    <source>
        <dbReference type="ARBA" id="ARBA00023163"/>
    </source>
</evidence>
<protein>
    <submittedName>
        <fullName evidence="5">AraC family transcriptional activator of pobA</fullName>
    </submittedName>
</protein>
<dbReference type="SUPFAM" id="SSF51182">
    <property type="entry name" value="RmlC-like cupins"/>
    <property type="match status" value="1"/>
</dbReference>
<dbReference type="InterPro" id="IPR018060">
    <property type="entry name" value="HTH_AraC"/>
</dbReference>
<sequence>MDISPKKLHKSNMVKGRAVSKSVPTYELYGENAGKKPDFWLHCETIPSRSSLHHWEIRPHRHERFFQILYIDAGSGDAIFDGESHAIVPPAVITIPPRLNHGFRFSRDIDGFVITVLISHLKAAPGDRSRFGEWLGAPHLTPLDMGNGDAAHVAGTLKRLGEEFANRRSGRNDLLEAYLTSALLLTARLSQQGGEGQGASDEGERRMEMLYGLIQRHFRSHETAAFYAEALGISTTHLNRIVRAKTGHGAHELIARKLVDEAKRELVFTLGSVQEISYRLGFTDPTYFSRFFVKQTGQAPRAWRIEERERLGM</sequence>
<dbReference type="InterPro" id="IPR009057">
    <property type="entry name" value="Homeodomain-like_sf"/>
</dbReference>
<dbReference type="Pfam" id="PF02311">
    <property type="entry name" value="AraC_binding"/>
    <property type="match status" value="1"/>
</dbReference>
<accession>A0A7W9D1L1</accession>
<dbReference type="SUPFAM" id="SSF46689">
    <property type="entry name" value="Homeodomain-like"/>
    <property type="match status" value="1"/>
</dbReference>
<comment type="caution">
    <text evidence="5">The sequence shown here is derived from an EMBL/GenBank/DDBJ whole genome shotgun (WGS) entry which is preliminary data.</text>
</comment>
<evidence type="ECO:0000313" key="6">
    <source>
        <dbReference type="Proteomes" id="UP000549882"/>
    </source>
</evidence>
<dbReference type="CDD" id="cd06999">
    <property type="entry name" value="cupin_HpaA-like_N"/>
    <property type="match status" value="1"/>
</dbReference>
<keyword evidence="1" id="KW-0805">Transcription regulation</keyword>
<keyword evidence="6" id="KW-1185">Reference proteome</keyword>
<dbReference type="GO" id="GO:0043565">
    <property type="term" value="F:sequence-specific DNA binding"/>
    <property type="evidence" value="ECO:0007669"/>
    <property type="project" value="InterPro"/>
</dbReference>
<feature type="domain" description="HTH araC/xylS-type" evidence="4">
    <location>
        <begin position="208"/>
        <end position="306"/>
    </location>
</feature>
<dbReference type="EMBL" id="JACHBI010000005">
    <property type="protein sequence ID" value="MBB5574444.1"/>
    <property type="molecule type" value="Genomic_DNA"/>
</dbReference>
<evidence type="ECO:0000256" key="2">
    <source>
        <dbReference type="ARBA" id="ARBA00023125"/>
    </source>
</evidence>
<dbReference type="Gene3D" id="2.60.120.10">
    <property type="entry name" value="Jelly Rolls"/>
    <property type="match status" value="1"/>
</dbReference>
<dbReference type="SMART" id="SM00342">
    <property type="entry name" value="HTH_ARAC"/>
    <property type="match status" value="1"/>
</dbReference>
<dbReference type="PANTHER" id="PTHR43280:SF32">
    <property type="entry name" value="TRANSCRIPTIONAL REGULATORY PROTEIN"/>
    <property type="match status" value="1"/>
</dbReference>
<gene>
    <name evidence="5" type="ORF">GGD50_003071</name>
</gene>
<dbReference type="Pfam" id="PF12833">
    <property type="entry name" value="HTH_18"/>
    <property type="match status" value="1"/>
</dbReference>
<name>A0A7W9D1L1_9HYPH</name>
<dbReference type="InterPro" id="IPR047264">
    <property type="entry name" value="Cupin_HpaA-like_N"/>
</dbReference>
<organism evidence="5 6">
    <name type="scientific">Rhizobium paranaense</name>
    <dbReference type="NCBI Taxonomy" id="1650438"/>
    <lineage>
        <taxon>Bacteria</taxon>
        <taxon>Pseudomonadati</taxon>
        <taxon>Pseudomonadota</taxon>
        <taxon>Alphaproteobacteria</taxon>
        <taxon>Hyphomicrobiales</taxon>
        <taxon>Rhizobiaceae</taxon>
        <taxon>Rhizobium/Agrobacterium group</taxon>
        <taxon>Rhizobium</taxon>
    </lineage>
</organism>